<dbReference type="InterPro" id="IPR043502">
    <property type="entry name" value="DNA/RNA_pol_sf"/>
</dbReference>
<dbReference type="EMBL" id="JANJYI010000001">
    <property type="protein sequence ID" value="KAK2661975.1"/>
    <property type="molecule type" value="Genomic_DNA"/>
</dbReference>
<evidence type="ECO:0000313" key="2">
    <source>
        <dbReference type="EMBL" id="KAK2661975.1"/>
    </source>
</evidence>
<dbReference type="SUPFAM" id="SSF56672">
    <property type="entry name" value="DNA/RNA polymerases"/>
    <property type="match status" value="1"/>
</dbReference>
<dbReference type="PANTHER" id="PTHR46890:SF48">
    <property type="entry name" value="RNA-DIRECTED DNA POLYMERASE"/>
    <property type="match status" value="1"/>
</dbReference>
<accession>A0AAE0CSG9</accession>
<evidence type="ECO:0008006" key="4">
    <source>
        <dbReference type="Google" id="ProtNLM"/>
    </source>
</evidence>
<evidence type="ECO:0000256" key="1">
    <source>
        <dbReference type="SAM" id="MobiDB-lite"/>
    </source>
</evidence>
<gene>
    <name evidence="2" type="ORF">Ddye_000549</name>
</gene>
<proteinExistence type="predicted"/>
<dbReference type="Proteomes" id="UP001280121">
    <property type="component" value="Unassembled WGS sequence"/>
</dbReference>
<feature type="region of interest" description="Disordered" evidence="1">
    <location>
        <begin position="616"/>
        <end position="663"/>
    </location>
</feature>
<evidence type="ECO:0000313" key="3">
    <source>
        <dbReference type="Proteomes" id="UP001280121"/>
    </source>
</evidence>
<reference evidence="2" key="1">
    <citation type="journal article" date="2023" name="Plant J.">
        <title>Genome sequences and population genomics provide insights into the demographic history, inbreeding, and mutation load of two 'living fossil' tree species of Dipteronia.</title>
        <authorList>
            <person name="Feng Y."/>
            <person name="Comes H.P."/>
            <person name="Chen J."/>
            <person name="Zhu S."/>
            <person name="Lu R."/>
            <person name="Zhang X."/>
            <person name="Li P."/>
            <person name="Qiu J."/>
            <person name="Olsen K.M."/>
            <person name="Qiu Y."/>
        </authorList>
    </citation>
    <scope>NUCLEOTIDE SEQUENCE</scope>
    <source>
        <strain evidence="2">KIB01</strain>
    </source>
</reference>
<protein>
    <recommendedName>
        <fullName evidence="4">Reverse transcriptase</fullName>
    </recommendedName>
</protein>
<dbReference type="PANTHER" id="PTHR46890">
    <property type="entry name" value="NON-LTR RETROLELEMENT REVERSE TRANSCRIPTASE-LIKE PROTEIN-RELATED"/>
    <property type="match status" value="1"/>
</dbReference>
<name>A0AAE0CSG9_9ROSI</name>
<feature type="compositionally biased region" description="Polar residues" evidence="1">
    <location>
        <begin position="618"/>
        <end position="630"/>
    </location>
</feature>
<comment type="caution">
    <text evidence="2">The sequence shown here is derived from an EMBL/GenBank/DDBJ whole genome shotgun (WGS) entry which is preliminary data.</text>
</comment>
<dbReference type="InterPro" id="IPR052343">
    <property type="entry name" value="Retrotransposon-Effector_Assoc"/>
</dbReference>
<keyword evidence="3" id="KW-1185">Reference proteome</keyword>
<sequence length="663" mass="74632">MSSLVKKLECCASKLRSWTIVNRRRLNENILLKKKELFCLSESSALVDWNRCREVERDLDNLLNHEEILWLQRSRVSWMKEGDRNTNFFHAKASNKRSRNTIRGRYDDDGGWRSSDEELWTLLEDLDGVLNSVGGRLKPNLRDFLNMQFASDEIQSAIFQMNPSKALGIDGFPGNFFGCRSVVGEDVTTICLECLKGGSSVGRINHTLLCLIPKVKRVERVNELRPISLCNVIYKCTSKTLVNRLRQVLHNVIVGTQSAFIPGRIITDNAMVGFECMHVLRRKKSTVCFSKQISGGDKGALAAILEMEAIPVYSMNLFKLPSFLISDIHRLCARFWWSGGVANRKMHWCTWEVLCKARCDGGMGFRDLAKKGSSGSFLWNSLVWCRELLEKGFKWRVGDRRNILIYKDRWIPRLPTFKVFSPPVLGELVTVDMLRTSSGIWNDSVVRKNIFEEDADAILSIPLSGSRLEDSFFWHFDKLGKYSVRSGYQLAMNSYSNPSVSGLRMTGVVMAMTILHGLRLAMETGLCPVVLEPDAQMMVNLIKAKEVAHGLTKLALDYRAAEAGDDNENPIFDWVRPTSLDDDEGNLDPHIVSHARDMRIDVEQVIREEVVVDRGVIVSSSSDDQDTSYGNSGGKDDGDDGDGGDEARSWDSDVGGWNASATS</sequence>
<dbReference type="AlphaFoldDB" id="A0AAE0CSG9"/>
<organism evidence="2 3">
    <name type="scientific">Dipteronia dyeriana</name>
    <dbReference type="NCBI Taxonomy" id="168575"/>
    <lineage>
        <taxon>Eukaryota</taxon>
        <taxon>Viridiplantae</taxon>
        <taxon>Streptophyta</taxon>
        <taxon>Embryophyta</taxon>
        <taxon>Tracheophyta</taxon>
        <taxon>Spermatophyta</taxon>
        <taxon>Magnoliopsida</taxon>
        <taxon>eudicotyledons</taxon>
        <taxon>Gunneridae</taxon>
        <taxon>Pentapetalae</taxon>
        <taxon>rosids</taxon>
        <taxon>malvids</taxon>
        <taxon>Sapindales</taxon>
        <taxon>Sapindaceae</taxon>
        <taxon>Hippocastanoideae</taxon>
        <taxon>Acereae</taxon>
        <taxon>Dipteronia</taxon>
    </lineage>
</organism>